<comment type="subcellular location">
    <subcellularLocation>
        <location evidence="9">Cell membrane</location>
        <topology evidence="9">Multi-pass membrane protein</topology>
    </subcellularLocation>
    <subcellularLocation>
        <location evidence="1">Membrane</location>
        <topology evidence="1">Multi-pass membrane protein</topology>
    </subcellularLocation>
</comment>
<dbReference type="SUPFAM" id="SSF158791">
    <property type="entry name" value="MgtE N-terminal domain-like"/>
    <property type="match status" value="1"/>
</dbReference>
<dbReference type="Pfam" id="PF00571">
    <property type="entry name" value="CBS"/>
    <property type="match status" value="2"/>
</dbReference>
<feature type="transmembrane region" description="Helical" evidence="9">
    <location>
        <begin position="430"/>
        <end position="453"/>
    </location>
</feature>
<evidence type="ECO:0000256" key="6">
    <source>
        <dbReference type="ARBA" id="ARBA00022989"/>
    </source>
</evidence>
<evidence type="ECO:0000256" key="1">
    <source>
        <dbReference type="ARBA" id="ARBA00004141"/>
    </source>
</evidence>
<feature type="transmembrane region" description="Helical" evidence="9">
    <location>
        <begin position="395"/>
        <end position="418"/>
    </location>
</feature>
<feature type="transmembrane region" description="Helical" evidence="9">
    <location>
        <begin position="363"/>
        <end position="383"/>
    </location>
</feature>
<keyword evidence="7 9" id="KW-0472">Membrane</keyword>
<dbReference type="CDD" id="cd04606">
    <property type="entry name" value="CBS_pair_Mg_transporter"/>
    <property type="match status" value="1"/>
</dbReference>
<dbReference type="SUPFAM" id="SSF161093">
    <property type="entry name" value="MgtE membrane domain-like"/>
    <property type="match status" value="1"/>
</dbReference>
<dbReference type="OrthoDB" id="9790355at2"/>
<dbReference type="Pfam" id="PF03448">
    <property type="entry name" value="MgtE_N"/>
    <property type="match status" value="1"/>
</dbReference>
<evidence type="ECO:0000313" key="11">
    <source>
        <dbReference type="EMBL" id="ACY19308.1"/>
    </source>
</evidence>
<dbReference type="RefSeq" id="WP_012831900.1">
    <property type="nucleotide sequence ID" value="NC_013440.1"/>
</dbReference>
<dbReference type="SUPFAM" id="SSF54631">
    <property type="entry name" value="CBS-domain pair"/>
    <property type="match status" value="1"/>
</dbReference>
<comment type="subunit">
    <text evidence="9">Homodimer.</text>
</comment>
<dbReference type="Gene3D" id="1.25.60.10">
    <property type="entry name" value="MgtE N-terminal domain-like"/>
    <property type="match status" value="1"/>
</dbReference>
<dbReference type="InterPro" id="IPR006669">
    <property type="entry name" value="MgtE_transporter"/>
</dbReference>
<evidence type="ECO:0000256" key="5">
    <source>
        <dbReference type="ARBA" id="ARBA00022842"/>
    </source>
</evidence>
<keyword evidence="4 9" id="KW-0812">Transmembrane</keyword>
<dbReference type="GO" id="GO:0005886">
    <property type="term" value="C:plasma membrane"/>
    <property type="evidence" value="ECO:0007669"/>
    <property type="project" value="UniProtKB-SubCell"/>
</dbReference>
<keyword evidence="9" id="KW-0479">Metal-binding</keyword>
<dbReference type="PROSITE" id="PS51371">
    <property type="entry name" value="CBS"/>
    <property type="match status" value="2"/>
</dbReference>
<dbReference type="eggNOG" id="COG2239">
    <property type="taxonomic scope" value="Bacteria"/>
</dbReference>
<dbReference type="PANTHER" id="PTHR43773:SF1">
    <property type="entry name" value="MAGNESIUM TRANSPORTER MGTE"/>
    <property type="match status" value="1"/>
</dbReference>
<evidence type="ECO:0000259" key="10">
    <source>
        <dbReference type="PROSITE" id="PS51371"/>
    </source>
</evidence>
<dbReference type="GO" id="GO:0046872">
    <property type="term" value="F:metal ion binding"/>
    <property type="evidence" value="ECO:0007669"/>
    <property type="project" value="UniProtKB-KW"/>
</dbReference>
<dbReference type="InterPro" id="IPR000644">
    <property type="entry name" value="CBS_dom"/>
</dbReference>
<evidence type="ECO:0000256" key="8">
    <source>
        <dbReference type="PROSITE-ProRule" id="PRU00703"/>
    </source>
</evidence>
<reference evidence="11 12" key="1">
    <citation type="journal article" date="2010" name="Stand. Genomic Sci.">
        <title>Complete genome sequence of Haliangium ochraceum type strain (SMP-2).</title>
        <authorList>
            <consortium name="US DOE Joint Genome Institute (JGI-PGF)"/>
            <person name="Ivanova N."/>
            <person name="Daum C."/>
            <person name="Lang E."/>
            <person name="Abt B."/>
            <person name="Kopitz M."/>
            <person name="Saunders E."/>
            <person name="Lapidus A."/>
            <person name="Lucas S."/>
            <person name="Glavina Del Rio T."/>
            <person name="Nolan M."/>
            <person name="Tice H."/>
            <person name="Copeland A."/>
            <person name="Cheng J.F."/>
            <person name="Chen F."/>
            <person name="Bruce D."/>
            <person name="Goodwin L."/>
            <person name="Pitluck S."/>
            <person name="Mavromatis K."/>
            <person name="Pati A."/>
            <person name="Mikhailova N."/>
            <person name="Chen A."/>
            <person name="Palaniappan K."/>
            <person name="Land M."/>
            <person name="Hauser L."/>
            <person name="Chang Y.J."/>
            <person name="Jeffries C.D."/>
            <person name="Detter J.C."/>
            <person name="Brettin T."/>
            <person name="Rohde M."/>
            <person name="Goker M."/>
            <person name="Bristow J."/>
            <person name="Markowitz V."/>
            <person name="Eisen J.A."/>
            <person name="Hugenholtz P."/>
            <person name="Kyrpides N.C."/>
            <person name="Klenk H.P."/>
        </authorList>
    </citation>
    <scope>NUCLEOTIDE SEQUENCE [LARGE SCALE GENOMIC DNA]</scope>
    <source>
        <strain evidence="12">DSM 14365 / CIP 107738 / JCM 11303 / AJ 13395 / SMP-2</strain>
    </source>
</reference>
<dbReference type="InterPro" id="IPR038076">
    <property type="entry name" value="MgtE_N_sf"/>
</dbReference>
<keyword evidence="3 9" id="KW-0813">Transport</keyword>
<keyword evidence="9" id="KW-1003">Cell membrane</keyword>
<organism evidence="11 12">
    <name type="scientific">Haliangium ochraceum (strain DSM 14365 / JCM 11303 / SMP-2)</name>
    <dbReference type="NCBI Taxonomy" id="502025"/>
    <lineage>
        <taxon>Bacteria</taxon>
        <taxon>Pseudomonadati</taxon>
        <taxon>Myxococcota</taxon>
        <taxon>Polyangia</taxon>
        <taxon>Haliangiales</taxon>
        <taxon>Kofleriaceae</taxon>
        <taxon>Haliangium</taxon>
    </lineage>
</organism>
<dbReference type="HOGENOM" id="CLU_037408_2_2_7"/>
<comment type="caution">
    <text evidence="9">Lacks conserved residue(s) required for the propagation of feature annotation.</text>
</comment>
<dbReference type="InterPro" id="IPR046342">
    <property type="entry name" value="CBS_dom_sf"/>
</dbReference>
<dbReference type="PANTHER" id="PTHR43773">
    <property type="entry name" value="MAGNESIUM TRANSPORTER MGTE"/>
    <property type="match status" value="1"/>
</dbReference>
<evidence type="ECO:0000256" key="7">
    <source>
        <dbReference type="ARBA" id="ARBA00023136"/>
    </source>
</evidence>
<comment type="function">
    <text evidence="9">Acts as a magnesium transporter.</text>
</comment>
<evidence type="ECO:0000313" key="12">
    <source>
        <dbReference type="Proteomes" id="UP000001880"/>
    </source>
</evidence>
<dbReference type="AlphaFoldDB" id="D0LUI5"/>
<dbReference type="InterPro" id="IPR006667">
    <property type="entry name" value="SLC41_membr_dom"/>
</dbReference>
<dbReference type="InterPro" id="IPR006668">
    <property type="entry name" value="Mg_transptr_MgtE_intracell_dom"/>
</dbReference>
<accession>D0LUI5</accession>
<protein>
    <recommendedName>
        <fullName evidence="9">Magnesium transporter MgtE</fullName>
    </recommendedName>
</protein>
<dbReference type="GO" id="GO:0015095">
    <property type="term" value="F:magnesium ion transmembrane transporter activity"/>
    <property type="evidence" value="ECO:0007669"/>
    <property type="project" value="UniProtKB-UniRule"/>
</dbReference>
<dbReference type="SMART" id="SM00924">
    <property type="entry name" value="MgtE_N"/>
    <property type="match status" value="1"/>
</dbReference>
<evidence type="ECO:0000256" key="2">
    <source>
        <dbReference type="ARBA" id="ARBA00009749"/>
    </source>
</evidence>
<dbReference type="Pfam" id="PF01769">
    <property type="entry name" value="MgtE"/>
    <property type="match status" value="1"/>
</dbReference>
<feature type="domain" description="CBS" evidence="10">
    <location>
        <begin position="204"/>
        <end position="260"/>
    </location>
</feature>
<gene>
    <name evidence="11" type="ordered locus">Hoch_6844</name>
</gene>
<dbReference type="NCBIfam" id="TIGR00400">
    <property type="entry name" value="mgtE"/>
    <property type="match status" value="1"/>
</dbReference>
<evidence type="ECO:0000256" key="4">
    <source>
        <dbReference type="ARBA" id="ARBA00022692"/>
    </source>
</evidence>
<sequence length="454" mass="48553">MDTTTRLLLPEVTEALHSHPQELVALTEELHPADLADLARALEPELGHRLLAVLPVGIGARLLEACDEDHRLALFQSLAESEMAHAVAVTDEMAADDRADLYALLPSSLRAKLLAALDVEESRDIRQLLSYREESAGALLTTDFVALPASTTVAEAIDMVRESAAEMETIYIAYAVDPNGTLLGAVSLRDLVTSPLDRTIDAIMNPNIVSVKVDDDQENAARLLARYDLLAMPVVDEHHRILGIITVDDLMDVVEEEATEDAQKMGAVEPLHTPYATSSLGEIIQARAPWLVALFVAVLATENVLEHYAHSGMVSAAMLMWFVPLIISSGGNSGSQSATLIIRAMAVERLGARDTVMVLSREAIIGLILGVLVALVGVVRVLLTESTRSFEMAAAIGLSIASVVAVGALVGTGVPMLLRRLGIDPAVASTPFIASVLDIAGLIIYFEIADLFLP</sequence>
<dbReference type="Proteomes" id="UP000001880">
    <property type="component" value="Chromosome"/>
</dbReference>
<dbReference type="Gene3D" id="1.10.357.20">
    <property type="entry name" value="SLC41 divalent cation transporters, integral membrane domain"/>
    <property type="match status" value="1"/>
</dbReference>
<dbReference type="Gene3D" id="3.10.580.10">
    <property type="entry name" value="CBS-domain"/>
    <property type="match status" value="1"/>
</dbReference>
<evidence type="ECO:0000256" key="9">
    <source>
        <dbReference type="RuleBase" id="RU362011"/>
    </source>
</evidence>
<dbReference type="KEGG" id="hoh:Hoch_6844"/>
<keyword evidence="5 9" id="KW-0460">Magnesium</keyword>
<comment type="similarity">
    <text evidence="2 9">Belongs to the SLC41A transporter family.</text>
</comment>
<keyword evidence="8" id="KW-0129">CBS domain</keyword>
<dbReference type="EMBL" id="CP001804">
    <property type="protein sequence ID" value="ACY19308.1"/>
    <property type="molecule type" value="Genomic_DNA"/>
</dbReference>
<proteinExistence type="inferred from homology"/>
<feature type="domain" description="CBS" evidence="10">
    <location>
        <begin position="140"/>
        <end position="202"/>
    </location>
</feature>
<name>D0LUI5_HALO1</name>
<evidence type="ECO:0000256" key="3">
    <source>
        <dbReference type="ARBA" id="ARBA00022448"/>
    </source>
</evidence>
<dbReference type="InterPro" id="IPR036739">
    <property type="entry name" value="SLC41_membr_dom_sf"/>
</dbReference>
<dbReference type="SMART" id="SM00116">
    <property type="entry name" value="CBS"/>
    <property type="match status" value="2"/>
</dbReference>
<keyword evidence="6 9" id="KW-1133">Transmembrane helix</keyword>
<keyword evidence="12" id="KW-1185">Reference proteome</keyword>